<proteinExistence type="predicted"/>
<dbReference type="PANTHER" id="PTHR23513:SF6">
    <property type="entry name" value="MAJOR FACILITATOR SUPERFAMILY ASSOCIATED DOMAIN-CONTAINING PROTEIN"/>
    <property type="match status" value="1"/>
</dbReference>
<evidence type="ECO:0000256" key="7">
    <source>
        <dbReference type="SAM" id="Phobius"/>
    </source>
</evidence>
<reference evidence="9" key="1">
    <citation type="journal article" date="2019" name="Int. J. Syst. Evol. Microbiol.">
        <title>The Global Catalogue of Microorganisms (GCM) 10K type strain sequencing project: providing services to taxonomists for standard genome sequencing and annotation.</title>
        <authorList>
            <consortium name="The Broad Institute Genomics Platform"/>
            <consortium name="The Broad Institute Genome Sequencing Center for Infectious Disease"/>
            <person name="Wu L."/>
            <person name="Ma J."/>
        </authorList>
    </citation>
    <scope>NUCLEOTIDE SEQUENCE [LARGE SCALE GENOMIC DNA]</scope>
    <source>
        <strain evidence="9">CCUG 53915</strain>
    </source>
</reference>
<dbReference type="EMBL" id="JBHTLT010000038">
    <property type="protein sequence ID" value="MFD1205043.1"/>
    <property type="molecule type" value="Genomic_DNA"/>
</dbReference>
<keyword evidence="3" id="KW-1003">Cell membrane</keyword>
<protein>
    <submittedName>
        <fullName evidence="8">MFS transporter</fullName>
    </submittedName>
</protein>
<keyword evidence="5 7" id="KW-1133">Transmembrane helix</keyword>
<evidence type="ECO:0000256" key="4">
    <source>
        <dbReference type="ARBA" id="ARBA00022692"/>
    </source>
</evidence>
<evidence type="ECO:0000313" key="9">
    <source>
        <dbReference type="Proteomes" id="UP001597231"/>
    </source>
</evidence>
<gene>
    <name evidence="8" type="ORF">ACFQ38_08000</name>
</gene>
<feature type="transmembrane region" description="Helical" evidence="7">
    <location>
        <begin position="17"/>
        <end position="41"/>
    </location>
</feature>
<evidence type="ECO:0000256" key="3">
    <source>
        <dbReference type="ARBA" id="ARBA00022475"/>
    </source>
</evidence>
<keyword evidence="4 7" id="KW-0812">Transmembrane</keyword>
<feature type="transmembrane region" description="Helical" evidence="7">
    <location>
        <begin position="53"/>
        <end position="73"/>
    </location>
</feature>
<dbReference type="Proteomes" id="UP001597231">
    <property type="component" value="Unassembled WGS sequence"/>
</dbReference>
<evidence type="ECO:0000256" key="2">
    <source>
        <dbReference type="ARBA" id="ARBA00022448"/>
    </source>
</evidence>
<dbReference type="Gene3D" id="1.20.1250.20">
    <property type="entry name" value="MFS general substrate transporter like domains"/>
    <property type="match status" value="1"/>
</dbReference>
<comment type="caution">
    <text evidence="8">The sequence shown here is derived from an EMBL/GenBank/DDBJ whole genome shotgun (WGS) entry which is preliminary data.</text>
</comment>
<dbReference type="PANTHER" id="PTHR23513">
    <property type="entry name" value="INTEGRAL MEMBRANE EFFLUX PROTEIN-RELATED"/>
    <property type="match status" value="1"/>
</dbReference>
<evidence type="ECO:0000256" key="1">
    <source>
        <dbReference type="ARBA" id="ARBA00004651"/>
    </source>
</evidence>
<organism evidence="8 9">
    <name type="scientific">Sporosarcina contaminans</name>
    <dbReference type="NCBI Taxonomy" id="633403"/>
    <lineage>
        <taxon>Bacteria</taxon>
        <taxon>Bacillati</taxon>
        <taxon>Bacillota</taxon>
        <taxon>Bacilli</taxon>
        <taxon>Bacillales</taxon>
        <taxon>Caryophanaceae</taxon>
        <taxon>Sporosarcina</taxon>
    </lineage>
</organism>
<sequence length="75" mass="8295">MKTAIGKPSLWNNKNFLLIWSGTSLSSFGMQMYSIAIPLLIYDLSRSALSMSIMRAIEFFPNIILGLIAGVLVDL</sequence>
<accession>A0ABW3TYV5</accession>
<dbReference type="InterPro" id="IPR036259">
    <property type="entry name" value="MFS_trans_sf"/>
</dbReference>
<comment type="subcellular location">
    <subcellularLocation>
        <location evidence="1">Cell membrane</location>
        <topology evidence="1">Multi-pass membrane protein</topology>
    </subcellularLocation>
</comment>
<evidence type="ECO:0000256" key="5">
    <source>
        <dbReference type="ARBA" id="ARBA00022989"/>
    </source>
</evidence>
<evidence type="ECO:0000256" key="6">
    <source>
        <dbReference type="ARBA" id="ARBA00023136"/>
    </source>
</evidence>
<dbReference type="SUPFAM" id="SSF103473">
    <property type="entry name" value="MFS general substrate transporter"/>
    <property type="match status" value="1"/>
</dbReference>
<dbReference type="RefSeq" id="WP_381480320.1">
    <property type="nucleotide sequence ID" value="NZ_JBHTLT010000038.1"/>
</dbReference>
<evidence type="ECO:0000313" key="8">
    <source>
        <dbReference type="EMBL" id="MFD1205043.1"/>
    </source>
</evidence>
<keyword evidence="2" id="KW-0813">Transport</keyword>
<keyword evidence="9" id="KW-1185">Reference proteome</keyword>
<dbReference type="InterPro" id="IPR010290">
    <property type="entry name" value="TM_effector"/>
</dbReference>
<dbReference type="Pfam" id="PF05977">
    <property type="entry name" value="MFS_3"/>
    <property type="match status" value="1"/>
</dbReference>
<keyword evidence="6 7" id="KW-0472">Membrane</keyword>
<name>A0ABW3TYV5_9BACL</name>